<dbReference type="GO" id="GO:0005634">
    <property type="term" value="C:nucleus"/>
    <property type="evidence" value="ECO:0007669"/>
    <property type="project" value="TreeGrafter"/>
</dbReference>
<dbReference type="GeneID" id="35597589"/>
<dbReference type="InterPro" id="IPR002625">
    <property type="entry name" value="Smr_dom"/>
</dbReference>
<feature type="region of interest" description="Disordered" evidence="1">
    <location>
        <begin position="53"/>
        <end position="122"/>
    </location>
</feature>
<name>A0A2D3UQH6_9PEZI</name>
<evidence type="ECO:0000259" key="2">
    <source>
        <dbReference type="PROSITE" id="PS50828"/>
    </source>
</evidence>
<feature type="compositionally biased region" description="Basic residues" evidence="1">
    <location>
        <begin position="199"/>
        <end position="210"/>
    </location>
</feature>
<evidence type="ECO:0000313" key="3">
    <source>
        <dbReference type="EMBL" id="CZT16538.1"/>
    </source>
</evidence>
<dbReference type="PANTHER" id="PTHR46535">
    <property type="entry name" value="NEDD4-BINDING PROTEIN 2"/>
    <property type="match status" value="1"/>
</dbReference>
<dbReference type="PROSITE" id="PS50828">
    <property type="entry name" value="SMR"/>
    <property type="match status" value="1"/>
</dbReference>
<feature type="compositionally biased region" description="Low complexity" evidence="1">
    <location>
        <begin position="93"/>
        <end position="111"/>
    </location>
</feature>
<dbReference type="GO" id="GO:0004519">
    <property type="term" value="F:endonuclease activity"/>
    <property type="evidence" value="ECO:0007669"/>
    <property type="project" value="TreeGrafter"/>
</dbReference>
<protein>
    <recommendedName>
        <fullName evidence="2">Smr domain-containing protein</fullName>
    </recommendedName>
</protein>
<accession>A0A2D3UQH6</accession>
<evidence type="ECO:0000256" key="1">
    <source>
        <dbReference type="SAM" id="MobiDB-lite"/>
    </source>
</evidence>
<dbReference type="RefSeq" id="XP_023623431.1">
    <property type="nucleotide sequence ID" value="XM_023767663.1"/>
</dbReference>
<organism evidence="3 4">
    <name type="scientific">Ramularia collo-cygni</name>
    <dbReference type="NCBI Taxonomy" id="112498"/>
    <lineage>
        <taxon>Eukaryota</taxon>
        <taxon>Fungi</taxon>
        <taxon>Dikarya</taxon>
        <taxon>Ascomycota</taxon>
        <taxon>Pezizomycotina</taxon>
        <taxon>Dothideomycetes</taxon>
        <taxon>Dothideomycetidae</taxon>
        <taxon>Mycosphaerellales</taxon>
        <taxon>Mycosphaerellaceae</taxon>
        <taxon>Ramularia</taxon>
    </lineage>
</organism>
<dbReference type="Proteomes" id="UP000225277">
    <property type="component" value="Unassembled WGS sequence"/>
</dbReference>
<dbReference type="OrthoDB" id="443981at2759"/>
<dbReference type="InterPro" id="IPR013899">
    <property type="entry name" value="DUF1771"/>
</dbReference>
<dbReference type="AlphaFoldDB" id="A0A2D3UQH6"/>
<evidence type="ECO:0000313" key="4">
    <source>
        <dbReference type="Proteomes" id="UP000225277"/>
    </source>
</evidence>
<sequence>MDEASAKFEAEYCPPLDPALLFSILSDYDLNKESDTADATVLLDQLRESALLEENAEFDPSGTAFEGDVSEEEVRKSSRLEGSATSFRETDMSSVSNGLSGLDLSDSSQDGTRTPDWDPVDFDTMDEETKVTLLLEVFKDQATPHTVRHALQKCNGKWDTAVEELLTQVGIGEFLQSDGGVKISNKGVDAFFEDNGYRKGRKAKGKRKANRISNGSHQTDASSPVENKWQTSGRDVEFVASRTGLSLLSIQSLYNSLGASLPKTITAILKKRSQTISPEDREDPVLVANAYDLQQDFPTIEHEHIFALIHLTHPSTAAAHELAKELTARPRAATGGIQIIPRYAPPVLDDIDSTWKKPLRRSRPTTPIEHHEYDISNGPDHASMYNAARANAFQQAQAAYRKSRSNPLMGGAAAYYSQEGRNLSALSSQATARSADQLAARQSSSTEVDLHGIDVLNGIRIAQERVGQWWASLGENRVNGRVGAESRQAGYRIVVGLGTHSIGGKGKLGPAVSKALRNQGWRIENQGAAILVRGR</sequence>
<dbReference type="PANTHER" id="PTHR46535:SF1">
    <property type="entry name" value="NEDD4-BINDING PROTEIN 2"/>
    <property type="match status" value="1"/>
</dbReference>
<feature type="compositionally biased region" description="Polar residues" evidence="1">
    <location>
        <begin position="211"/>
        <end position="227"/>
    </location>
</feature>
<dbReference type="STRING" id="112498.A0A2D3UQH6"/>
<reference evidence="3 4" key="1">
    <citation type="submission" date="2016-03" db="EMBL/GenBank/DDBJ databases">
        <authorList>
            <person name="Ploux O."/>
        </authorList>
    </citation>
    <scope>NUCLEOTIDE SEQUENCE [LARGE SCALE GENOMIC DNA]</scope>
    <source>
        <strain evidence="3 4">URUG2</strain>
    </source>
</reference>
<feature type="domain" description="Smr" evidence="2">
    <location>
        <begin position="448"/>
        <end position="535"/>
    </location>
</feature>
<feature type="region of interest" description="Disordered" evidence="1">
    <location>
        <begin position="199"/>
        <end position="227"/>
    </location>
</feature>
<dbReference type="SUPFAM" id="SSF160443">
    <property type="entry name" value="SMR domain-like"/>
    <property type="match status" value="1"/>
</dbReference>
<dbReference type="InterPro" id="IPR058864">
    <property type="entry name" value="UBA_10"/>
</dbReference>
<proteinExistence type="predicted"/>
<gene>
    <name evidence="3" type="ORF">RCC_02372</name>
</gene>
<dbReference type="EMBL" id="FJUY01000003">
    <property type="protein sequence ID" value="CZT16538.1"/>
    <property type="molecule type" value="Genomic_DNA"/>
</dbReference>
<dbReference type="Gene3D" id="3.30.1370.110">
    <property type="match status" value="1"/>
</dbReference>
<dbReference type="Pfam" id="PF26286">
    <property type="entry name" value="UBA_10"/>
    <property type="match status" value="1"/>
</dbReference>
<dbReference type="SMART" id="SM01162">
    <property type="entry name" value="DUF1771"/>
    <property type="match status" value="1"/>
</dbReference>
<dbReference type="InterPro" id="IPR052772">
    <property type="entry name" value="Endo/PolyKinase_Domain-Protein"/>
</dbReference>
<dbReference type="InterPro" id="IPR036063">
    <property type="entry name" value="Smr_dom_sf"/>
</dbReference>
<keyword evidence="4" id="KW-1185">Reference proteome</keyword>